<dbReference type="PANTHER" id="PTHR23272">
    <property type="entry name" value="BED FINGER-RELATED"/>
    <property type="match status" value="1"/>
</dbReference>
<dbReference type="Pfam" id="PF05699">
    <property type="entry name" value="Dimer_Tnp_hAT"/>
    <property type="match status" value="1"/>
</dbReference>
<name>A0AAP0ESE6_9MAGN</name>
<dbReference type="Proteomes" id="UP001419268">
    <property type="component" value="Unassembled WGS sequence"/>
</dbReference>
<sequence length="165" mass="19021">MISMLWVYDFFQGDDVSNEQQSELDIYLHEPLLDRKKNLDIIDFWKSVQYRYPKLSMMARDVLAIPLTTVASESAFSTAGRTLDKYRNSLLPKNVEALICCRDWVNGAKLKNKSDARKKKFDDINAEMLKLKIDLNPTKTYGQASNDVEVEDVSDEDDEVESLDE</sequence>
<dbReference type="SUPFAM" id="SSF53098">
    <property type="entry name" value="Ribonuclease H-like"/>
    <property type="match status" value="1"/>
</dbReference>
<gene>
    <name evidence="3" type="ORF">Scep_025573</name>
</gene>
<comment type="caution">
    <text evidence="3">The sequence shown here is derived from an EMBL/GenBank/DDBJ whole genome shotgun (WGS) entry which is preliminary data.</text>
</comment>
<dbReference type="InterPro" id="IPR012337">
    <property type="entry name" value="RNaseH-like_sf"/>
</dbReference>
<accession>A0AAP0ESE6</accession>
<evidence type="ECO:0000313" key="3">
    <source>
        <dbReference type="EMBL" id="KAK9094104.1"/>
    </source>
</evidence>
<evidence type="ECO:0000256" key="1">
    <source>
        <dbReference type="SAM" id="MobiDB-lite"/>
    </source>
</evidence>
<proteinExistence type="predicted"/>
<evidence type="ECO:0000259" key="2">
    <source>
        <dbReference type="Pfam" id="PF05699"/>
    </source>
</evidence>
<feature type="domain" description="HAT C-terminal dimerisation" evidence="2">
    <location>
        <begin position="23"/>
        <end position="105"/>
    </location>
</feature>
<dbReference type="PANTHER" id="PTHR23272:SF166">
    <property type="entry name" value="ZINC FINGER BED DOMAIN-CONTAINING PROTEIN RICESLEEPER 2-LIKE ISOFORM X1"/>
    <property type="match status" value="1"/>
</dbReference>
<feature type="region of interest" description="Disordered" evidence="1">
    <location>
        <begin position="143"/>
        <end position="165"/>
    </location>
</feature>
<feature type="compositionally biased region" description="Acidic residues" evidence="1">
    <location>
        <begin position="148"/>
        <end position="165"/>
    </location>
</feature>
<dbReference type="InterPro" id="IPR008906">
    <property type="entry name" value="HATC_C_dom"/>
</dbReference>
<reference evidence="3 4" key="1">
    <citation type="submission" date="2024-01" db="EMBL/GenBank/DDBJ databases">
        <title>Genome assemblies of Stephania.</title>
        <authorList>
            <person name="Yang L."/>
        </authorList>
    </citation>
    <scope>NUCLEOTIDE SEQUENCE [LARGE SCALE GENOMIC DNA]</scope>
    <source>
        <strain evidence="3">JXDWG</strain>
        <tissue evidence="3">Leaf</tissue>
    </source>
</reference>
<protein>
    <recommendedName>
        <fullName evidence="2">HAT C-terminal dimerisation domain-containing protein</fullName>
    </recommendedName>
</protein>
<dbReference type="AlphaFoldDB" id="A0AAP0ESE6"/>
<organism evidence="3 4">
    <name type="scientific">Stephania cephalantha</name>
    <dbReference type="NCBI Taxonomy" id="152367"/>
    <lineage>
        <taxon>Eukaryota</taxon>
        <taxon>Viridiplantae</taxon>
        <taxon>Streptophyta</taxon>
        <taxon>Embryophyta</taxon>
        <taxon>Tracheophyta</taxon>
        <taxon>Spermatophyta</taxon>
        <taxon>Magnoliopsida</taxon>
        <taxon>Ranunculales</taxon>
        <taxon>Menispermaceae</taxon>
        <taxon>Menispermoideae</taxon>
        <taxon>Cissampelideae</taxon>
        <taxon>Stephania</taxon>
    </lineage>
</organism>
<keyword evidence="4" id="KW-1185">Reference proteome</keyword>
<dbReference type="GO" id="GO:0046983">
    <property type="term" value="F:protein dimerization activity"/>
    <property type="evidence" value="ECO:0007669"/>
    <property type="project" value="InterPro"/>
</dbReference>
<dbReference type="EMBL" id="JBBNAG010000011">
    <property type="protein sequence ID" value="KAK9094104.1"/>
    <property type="molecule type" value="Genomic_DNA"/>
</dbReference>
<evidence type="ECO:0000313" key="4">
    <source>
        <dbReference type="Proteomes" id="UP001419268"/>
    </source>
</evidence>